<keyword evidence="2" id="KW-1185">Reference proteome</keyword>
<dbReference type="Gene3D" id="3.20.20.80">
    <property type="entry name" value="Glycosidases"/>
    <property type="match status" value="1"/>
</dbReference>
<dbReference type="InterPro" id="IPR017853">
    <property type="entry name" value="GH"/>
</dbReference>
<gene>
    <name evidence="1" type="ORF">KUTeg_008557</name>
</gene>
<evidence type="ECO:0000313" key="1">
    <source>
        <dbReference type="EMBL" id="KAJ8313996.1"/>
    </source>
</evidence>
<dbReference type="PANTHER" id="PTHR37398:SF3">
    <property type="entry name" value="GLYCOSIDE HYDROLASE FAMILY 5 DOMAIN-CONTAINING PROTEIN"/>
    <property type="match status" value="1"/>
</dbReference>
<proteinExistence type="predicted"/>
<dbReference type="EMBL" id="JARBDR010000342">
    <property type="protein sequence ID" value="KAJ8313996.1"/>
    <property type="molecule type" value="Genomic_DNA"/>
</dbReference>
<dbReference type="PANTHER" id="PTHR37398">
    <property type="entry name" value="ENDO-BETA-1,4-MANNANASE"/>
    <property type="match status" value="1"/>
</dbReference>
<protein>
    <submittedName>
        <fullName evidence="1">Uncharacterized protein</fullName>
    </submittedName>
</protein>
<accession>A0ABQ9FBM7</accession>
<comment type="caution">
    <text evidence="1">The sequence shown here is derived from an EMBL/GenBank/DDBJ whole genome shotgun (WGS) entry which is preliminary data.</text>
</comment>
<dbReference type="SUPFAM" id="SSF51445">
    <property type="entry name" value="(Trans)glycosidases"/>
    <property type="match status" value="1"/>
</dbReference>
<reference evidence="1 2" key="1">
    <citation type="submission" date="2022-12" db="EMBL/GenBank/DDBJ databases">
        <title>Chromosome-level genome of Tegillarca granosa.</title>
        <authorList>
            <person name="Kim J."/>
        </authorList>
    </citation>
    <scope>NUCLEOTIDE SEQUENCE [LARGE SCALE GENOMIC DNA]</scope>
    <source>
        <strain evidence="1">Teg-2019</strain>
        <tissue evidence="1">Adductor muscle</tissue>
    </source>
</reference>
<organism evidence="1 2">
    <name type="scientific">Tegillarca granosa</name>
    <name type="common">Malaysian cockle</name>
    <name type="synonym">Anadara granosa</name>
    <dbReference type="NCBI Taxonomy" id="220873"/>
    <lineage>
        <taxon>Eukaryota</taxon>
        <taxon>Metazoa</taxon>
        <taxon>Spiralia</taxon>
        <taxon>Lophotrochozoa</taxon>
        <taxon>Mollusca</taxon>
        <taxon>Bivalvia</taxon>
        <taxon>Autobranchia</taxon>
        <taxon>Pteriomorphia</taxon>
        <taxon>Arcoida</taxon>
        <taxon>Arcoidea</taxon>
        <taxon>Arcidae</taxon>
        <taxon>Tegillarca</taxon>
    </lineage>
</organism>
<name>A0ABQ9FBM7_TEGGR</name>
<evidence type="ECO:0000313" key="2">
    <source>
        <dbReference type="Proteomes" id="UP001217089"/>
    </source>
</evidence>
<dbReference type="Proteomes" id="UP001217089">
    <property type="component" value="Unassembled WGS sequence"/>
</dbReference>
<sequence length="312" mass="34664">MNGVNQAWVSYGYDWGNNQYQYRKSKFIQILNGIHANGGNSIRIWLHVEGQTSPKFDSQGYVTGLDNDGTLINELKEYLNIFVFITLWNGAAKGSTHYRLQGLLTDTRKLQSYINHALIPLVTALKYQPALGGYDIINEPEGEIIPDQNGNHCTDTHFLHNSGAGWAGKMYSAHDIQRFINWQAEAIRHNDGTTLVTVGSWNPKSNTDQHGGKNLYTDSCLRNAGGKHDNAASYYGLNKPLIIAEFNQVRGGGWTIDGMFLHAYNHGYAGAWSWHANADGSNTDSFTTQEKGMHALKGKTDTSRGGLVNFHI</sequence>